<dbReference type="SMART" id="SM00490">
    <property type="entry name" value="HELICc"/>
    <property type="match status" value="1"/>
</dbReference>
<feature type="domain" description="Helicase ATP-binding" evidence="11">
    <location>
        <begin position="112"/>
        <end position="278"/>
    </location>
</feature>
<evidence type="ECO:0000313" key="14">
    <source>
        <dbReference type="RefSeq" id="XP_015191190.1"/>
    </source>
</evidence>
<evidence type="ECO:0000256" key="3">
    <source>
        <dbReference type="ARBA" id="ARBA00022618"/>
    </source>
</evidence>
<dbReference type="PANTHER" id="PTHR45629:SF7">
    <property type="entry name" value="DNA EXCISION REPAIR PROTEIN ERCC-6-RELATED"/>
    <property type="match status" value="1"/>
</dbReference>
<dbReference type="InterPro" id="IPR001650">
    <property type="entry name" value="Helicase_C-like"/>
</dbReference>
<organism evidence="13 14">
    <name type="scientific">Polistes dominula</name>
    <name type="common">European paper wasp</name>
    <name type="synonym">Vespa dominula</name>
    <dbReference type="NCBI Taxonomy" id="743375"/>
    <lineage>
        <taxon>Eukaryota</taxon>
        <taxon>Metazoa</taxon>
        <taxon>Ecdysozoa</taxon>
        <taxon>Arthropoda</taxon>
        <taxon>Hexapoda</taxon>
        <taxon>Insecta</taxon>
        <taxon>Pterygota</taxon>
        <taxon>Neoptera</taxon>
        <taxon>Endopterygota</taxon>
        <taxon>Hymenoptera</taxon>
        <taxon>Apocrita</taxon>
        <taxon>Aculeata</taxon>
        <taxon>Vespoidea</taxon>
        <taxon>Vespidae</taxon>
        <taxon>Polistinae</taxon>
        <taxon>Polistini</taxon>
        <taxon>Polistes</taxon>
    </lineage>
</organism>
<dbReference type="SUPFAM" id="SSF52540">
    <property type="entry name" value="P-loop containing nucleoside triphosphate hydrolases"/>
    <property type="match status" value="2"/>
</dbReference>
<evidence type="ECO:0000313" key="13">
    <source>
        <dbReference type="Proteomes" id="UP000694924"/>
    </source>
</evidence>
<gene>
    <name evidence="14" type="primary">LOC107074350</name>
</gene>
<dbReference type="SMART" id="SM00487">
    <property type="entry name" value="DEXDc"/>
    <property type="match status" value="1"/>
</dbReference>
<feature type="region of interest" description="Disordered" evidence="10">
    <location>
        <begin position="626"/>
        <end position="647"/>
    </location>
</feature>
<dbReference type="Pfam" id="PF00176">
    <property type="entry name" value="SNF2-rel_dom"/>
    <property type="match status" value="1"/>
</dbReference>
<evidence type="ECO:0000256" key="5">
    <source>
        <dbReference type="ARBA" id="ARBA00022801"/>
    </source>
</evidence>
<dbReference type="InterPro" id="IPR038718">
    <property type="entry name" value="SNF2-like_sf"/>
</dbReference>
<dbReference type="CDD" id="cd18004">
    <property type="entry name" value="DEXHc_RAD54"/>
    <property type="match status" value="1"/>
</dbReference>
<proteinExistence type="predicted"/>
<reference evidence="14" key="1">
    <citation type="submission" date="2025-08" db="UniProtKB">
        <authorList>
            <consortium name="RefSeq"/>
        </authorList>
    </citation>
    <scope>IDENTIFICATION</scope>
    <source>
        <tissue evidence="14">Whole body</tissue>
    </source>
</reference>
<evidence type="ECO:0000256" key="8">
    <source>
        <dbReference type="ARBA" id="ARBA00024776"/>
    </source>
</evidence>
<name>A0ABM1JFF2_POLDO</name>
<comment type="function">
    <text evidence="8">Involved in mitotic DNA repair and meiotic recombination. Functions in the recombinational DNA repair pathway. Essential for interhomolog gene conversion (GC), but may have a less important role in intersister GC than spn-A/Rad51. In the presence of DNA, spn-A/Rad51 enhances the ATPase activity of okr/Rad54.</text>
</comment>
<keyword evidence="4" id="KW-0498">Mitosis</keyword>
<sequence length="699" mass="79972">MGGKEVEIIGRVTHDINLANNTCKSIEDKEPPRKKFKTSITGSRLLGVSLKKNSELTSEALIMPSLSNKLDSTSDNINLENEQQVSVDACLTNVLRPHQRDGVIFLYECIMGIKVENNYGAILADEMGLGKTLQCITLIWTLLKKGPFGKPILKRVIIVTPSSLCSNWKKEFIHWLGSHRIFPFIADSKNKPLNFKRQPRSQVLIISYEMFVRSYEEIKDIKFDLIICDEGHRLKNSNIQAAKLLQEMDCKKRILLSGTPIQNDLQEFYTLVNFVNPVILGSSTEYKHYYEDPIIASQCPYATEDAQSLGKERAQELRDATSPFILRRTQEIISKYLPQKNEMVIFCHLSKRQKNLYSLVIDTWFDNTILPEKKVSPLTIITALKKICNHPDLFTNDKDNILNNNPMFLQLIKNDNSSNVNETEYCGKITLVRCLMRNIKNTNEKIVLVSYYTQTLDFLETICNAEGLKFCRLDGSTQNVSRMKIIEQFNCKTDDSKIFLLSAKAGGVGLNLPGASRLILFDSDWNPASDAQAMARIWRQGQKKNVYIYRLLMSGTIEEKIYQRQISKTNLSEIVVDANNLSSLKLSANELKDLFTLTLNTDSLTHDLMNCTCNDQTNLNELSDKSEDTKMNTKENNTENISKKEQSQQNLTINQLLDWQHYRQPFSDVMMQELMLKQVSKNISFIFKNSITEKYDSTI</sequence>
<dbReference type="GeneID" id="107074350"/>
<protein>
    <recommendedName>
        <fullName evidence="2">DNA repair and recombination protein RAD54-like</fullName>
    </recommendedName>
    <alternativeName>
        <fullName evidence="9">Protein okra</fullName>
    </alternativeName>
</protein>
<dbReference type="PANTHER" id="PTHR45629">
    <property type="entry name" value="SNF2/RAD54 FAMILY MEMBER"/>
    <property type="match status" value="1"/>
</dbReference>
<dbReference type="InterPro" id="IPR014001">
    <property type="entry name" value="Helicase_ATP-bd"/>
</dbReference>
<dbReference type="CDD" id="cd18793">
    <property type="entry name" value="SF2_C_SNF"/>
    <property type="match status" value="1"/>
</dbReference>
<dbReference type="PROSITE" id="PS51194">
    <property type="entry name" value="HELICASE_CTER"/>
    <property type="match status" value="1"/>
</dbReference>
<keyword evidence="3" id="KW-0132">Cell division</keyword>
<dbReference type="Gene3D" id="3.40.50.300">
    <property type="entry name" value="P-loop containing nucleotide triphosphate hydrolases"/>
    <property type="match status" value="1"/>
</dbReference>
<evidence type="ECO:0000256" key="10">
    <source>
        <dbReference type="SAM" id="MobiDB-lite"/>
    </source>
</evidence>
<keyword evidence="5" id="KW-0378">Hydrolase</keyword>
<evidence type="ECO:0000256" key="7">
    <source>
        <dbReference type="ARBA" id="ARBA00023306"/>
    </source>
</evidence>
<evidence type="ECO:0000256" key="4">
    <source>
        <dbReference type="ARBA" id="ARBA00022776"/>
    </source>
</evidence>
<dbReference type="InterPro" id="IPR049730">
    <property type="entry name" value="SNF2/RAD54-like_C"/>
</dbReference>
<dbReference type="InterPro" id="IPR000330">
    <property type="entry name" value="SNF2_N"/>
</dbReference>
<evidence type="ECO:0000256" key="2">
    <source>
        <dbReference type="ARBA" id="ARBA00015341"/>
    </source>
</evidence>
<keyword evidence="13" id="KW-1185">Reference proteome</keyword>
<evidence type="ECO:0000259" key="12">
    <source>
        <dbReference type="PROSITE" id="PS51194"/>
    </source>
</evidence>
<dbReference type="PROSITE" id="PS51192">
    <property type="entry name" value="HELICASE_ATP_BIND_1"/>
    <property type="match status" value="1"/>
</dbReference>
<evidence type="ECO:0000259" key="11">
    <source>
        <dbReference type="PROSITE" id="PS51192"/>
    </source>
</evidence>
<feature type="compositionally biased region" description="Basic and acidic residues" evidence="10">
    <location>
        <begin position="626"/>
        <end position="646"/>
    </location>
</feature>
<feature type="domain" description="Helicase C-terminal" evidence="12">
    <location>
        <begin position="431"/>
        <end position="582"/>
    </location>
</feature>
<dbReference type="Gene3D" id="1.20.120.850">
    <property type="entry name" value="SWI2/SNF2 ATPases, N-terminal domain"/>
    <property type="match status" value="1"/>
</dbReference>
<accession>A0ABM1JFF2</accession>
<keyword evidence="7" id="KW-0131">Cell cycle</keyword>
<dbReference type="Pfam" id="PF00271">
    <property type="entry name" value="Helicase_C"/>
    <property type="match status" value="1"/>
</dbReference>
<dbReference type="Proteomes" id="UP000694924">
    <property type="component" value="Unplaced"/>
</dbReference>
<comment type="subunit">
    <text evidence="1">Interacts (via N-terminus) with spn-A/Rad51.</text>
</comment>
<dbReference type="InterPro" id="IPR050496">
    <property type="entry name" value="SNF2_RAD54_helicase_repair"/>
</dbReference>
<evidence type="ECO:0000256" key="6">
    <source>
        <dbReference type="ARBA" id="ARBA00023254"/>
    </source>
</evidence>
<dbReference type="Gene3D" id="3.40.50.10810">
    <property type="entry name" value="Tandem AAA-ATPase domain"/>
    <property type="match status" value="1"/>
</dbReference>
<dbReference type="RefSeq" id="XP_015191190.1">
    <property type="nucleotide sequence ID" value="XM_015335704.1"/>
</dbReference>
<evidence type="ECO:0000256" key="1">
    <source>
        <dbReference type="ARBA" id="ARBA00011467"/>
    </source>
</evidence>
<dbReference type="InterPro" id="IPR027417">
    <property type="entry name" value="P-loop_NTPase"/>
</dbReference>
<evidence type="ECO:0000256" key="9">
    <source>
        <dbReference type="ARBA" id="ARBA00029956"/>
    </source>
</evidence>
<keyword evidence="6" id="KW-0469">Meiosis</keyword>